<evidence type="ECO:0000259" key="4">
    <source>
        <dbReference type="Pfam" id="PF07786"/>
    </source>
</evidence>
<gene>
    <name evidence="5" type="ORF">AVDCRST_MAG66-2603</name>
</gene>
<dbReference type="InterPro" id="IPR012429">
    <property type="entry name" value="HGSNAT_cat"/>
</dbReference>
<evidence type="ECO:0000256" key="1">
    <source>
        <dbReference type="SAM" id="MobiDB-lite"/>
    </source>
</evidence>
<feature type="transmembrane region" description="Helical" evidence="2">
    <location>
        <begin position="163"/>
        <end position="187"/>
    </location>
</feature>
<dbReference type="Pfam" id="PF07786">
    <property type="entry name" value="HGSNAT_cat"/>
    <property type="match status" value="1"/>
</dbReference>
<dbReference type="EMBL" id="CADCUS010000381">
    <property type="protein sequence ID" value="CAA9420319.1"/>
    <property type="molecule type" value="Genomic_DNA"/>
</dbReference>
<accession>A0A6J4PPX4</accession>
<name>A0A6J4PPX4_9PSEU</name>
<dbReference type="Pfam" id="PF04235">
    <property type="entry name" value="DUF418"/>
    <property type="match status" value="1"/>
</dbReference>
<protein>
    <recommendedName>
        <fullName evidence="6">Heparan-alpha-glucosaminide N-acetyltransferase catalytic domain-containing protein</fullName>
    </recommendedName>
</protein>
<feature type="region of interest" description="Disordered" evidence="1">
    <location>
        <begin position="467"/>
        <end position="518"/>
    </location>
</feature>
<keyword evidence="2" id="KW-1133">Transmembrane helix</keyword>
<feature type="transmembrane region" description="Helical" evidence="2">
    <location>
        <begin position="138"/>
        <end position="156"/>
    </location>
</feature>
<feature type="transmembrane region" description="Helical" evidence="2">
    <location>
        <begin position="207"/>
        <end position="232"/>
    </location>
</feature>
<feature type="transmembrane region" description="Helical" evidence="2">
    <location>
        <begin position="522"/>
        <end position="545"/>
    </location>
</feature>
<feature type="transmembrane region" description="Helical" evidence="2">
    <location>
        <begin position="75"/>
        <end position="98"/>
    </location>
</feature>
<dbReference type="PANTHER" id="PTHR30590:SF2">
    <property type="entry name" value="INNER MEMBRANE PROTEIN"/>
    <property type="match status" value="1"/>
</dbReference>
<feature type="transmembrane region" description="Helical" evidence="2">
    <location>
        <begin position="45"/>
        <end position="63"/>
    </location>
</feature>
<feature type="transmembrane region" description="Helical" evidence="2">
    <location>
        <begin position="110"/>
        <end position="132"/>
    </location>
</feature>
<dbReference type="PANTHER" id="PTHR30590">
    <property type="entry name" value="INNER MEMBRANE PROTEIN"/>
    <property type="match status" value="1"/>
</dbReference>
<evidence type="ECO:0000259" key="3">
    <source>
        <dbReference type="Pfam" id="PF04235"/>
    </source>
</evidence>
<feature type="transmembrane region" description="Helical" evidence="2">
    <location>
        <begin position="346"/>
        <end position="368"/>
    </location>
</feature>
<feature type="compositionally biased region" description="Acidic residues" evidence="1">
    <location>
        <begin position="477"/>
        <end position="500"/>
    </location>
</feature>
<feature type="transmembrane region" description="Helical" evidence="2">
    <location>
        <begin position="440"/>
        <end position="461"/>
    </location>
</feature>
<organism evidence="5">
    <name type="scientific">uncultured Pseudonocardia sp</name>
    <dbReference type="NCBI Taxonomy" id="211455"/>
    <lineage>
        <taxon>Bacteria</taxon>
        <taxon>Bacillati</taxon>
        <taxon>Actinomycetota</taxon>
        <taxon>Actinomycetes</taxon>
        <taxon>Pseudonocardiales</taxon>
        <taxon>Pseudonocardiaceae</taxon>
        <taxon>Pseudonocardia</taxon>
        <taxon>environmental samples</taxon>
    </lineage>
</organism>
<feature type="transmembrane region" description="Helical" evidence="2">
    <location>
        <begin position="244"/>
        <end position="265"/>
    </location>
</feature>
<feature type="transmembrane region" description="Helical" evidence="2">
    <location>
        <begin position="316"/>
        <end position="334"/>
    </location>
</feature>
<feature type="domain" description="Heparan-alpha-glucosaminide N-acetyltransferase catalytic" evidence="4">
    <location>
        <begin position="39"/>
        <end position="244"/>
    </location>
</feature>
<sequence>MRSESWVLERPVTPSADPATGASPGVAASGPRVDGGKPRVIGVDVARGLALIGMMATHAYGAALDDNGDPTPATVLAGGRAATLFVLVAGVSLAFLSGGRTRLRGPERTGASAGLAVRAALVGAIGLALGYLGEYNGIDGILPLYGLLFLLAIPLLRCPPAVLLGIAAAATALGPVLIVATADAGLPGSAGADDPTFGALFTEPLGLLVQLFLTGAYPAAVYLGYLCVGLVIGRLDLGSRRVQWWLLAVGATLAVAARAVSAFLLHPMGGLARLIEQGDLGGDPAGVATLLWEPELTTSWWYLALPAPHSHTPVDMLHTLGSAAAVLGVALLLTRVPAVARLLGPLAAAGSMSLTLYSAHLVVLTTGVLEDEPLLLLLAMAVGALVLAAAWRGWFRQGPLEALVAKPAGAARRAAVRRVGGRATAPPSGGWVFRATRSSALFLAPLACAGVLTLVFLAGAATTGNVAGAPGGSEVSDGPETDGPAEDPTDVSEEEEESEPAAEQAPDLDPVGAPSTTVDGPWVSASTLGILCGIGAGSFALMVLVGRLSSAPPVDGPRDDQAEGGR</sequence>
<evidence type="ECO:0000313" key="5">
    <source>
        <dbReference type="EMBL" id="CAA9420319.1"/>
    </source>
</evidence>
<proteinExistence type="predicted"/>
<feature type="domain" description="DUF418" evidence="3">
    <location>
        <begin position="285"/>
        <end position="404"/>
    </location>
</feature>
<dbReference type="AlphaFoldDB" id="A0A6J4PPX4"/>
<keyword evidence="2" id="KW-0472">Membrane</keyword>
<reference evidence="5" key="1">
    <citation type="submission" date="2020-02" db="EMBL/GenBank/DDBJ databases">
        <authorList>
            <person name="Meier V. D."/>
        </authorList>
    </citation>
    <scope>NUCLEOTIDE SEQUENCE</scope>
    <source>
        <strain evidence="5">AVDCRST_MAG66</strain>
    </source>
</reference>
<evidence type="ECO:0008006" key="6">
    <source>
        <dbReference type="Google" id="ProtNLM"/>
    </source>
</evidence>
<evidence type="ECO:0000256" key="2">
    <source>
        <dbReference type="SAM" id="Phobius"/>
    </source>
</evidence>
<keyword evidence="2" id="KW-0812">Transmembrane</keyword>
<feature type="transmembrane region" description="Helical" evidence="2">
    <location>
        <begin position="374"/>
        <end position="391"/>
    </location>
</feature>
<dbReference type="InterPro" id="IPR007349">
    <property type="entry name" value="DUF418"/>
</dbReference>
<dbReference type="InterPro" id="IPR052529">
    <property type="entry name" value="Bact_Transport_Assoc"/>
</dbReference>
<feature type="region of interest" description="Disordered" evidence="1">
    <location>
        <begin position="1"/>
        <end position="33"/>
    </location>
</feature>